<feature type="compositionally biased region" description="Basic and acidic residues" evidence="1">
    <location>
        <begin position="38"/>
        <end position="53"/>
    </location>
</feature>
<dbReference type="HOGENOM" id="CLU_577493_0_0_1"/>
<organism evidence="2 3">
    <name type="scientific">Dothistroma septosporum (strain NZE10 / CBS 128990)</name>
    <name type="common">Red band needle blight fungus</name>
    <name type="synonym">Mycosphaerella pini</name>
    <dbReference type="NCBI Taxonomy" id="675120"/>
    <lineage>
        <taxon>Eukaryota</taxon>
        <taxon>Fungi</taxon>
        <taxon>Dikarya</taxon>
        <taxon>Ascomycota</taxon>
        <taxon>Pezizomycotina</taxon>
        <taxon>Dothideomycetes</taxon>
        <taxon>Dothideomycetidae</taxon>
        <taxon>Mycosphaerellales</taxon>
        <taxon>Mycosphaerellaceae</taxon>
        <taxon>Dothistroma</taxon>
    </lineage>
</organism>
<dbReference type="Proteomes" id="UP000016933">
    <property type="component" value="Unassembled WGS sequence"/>
</dbReference>
<evidence type="ECO:0000313" key="3">
    <source>
        <dbReference type="Proteomes" id="UP000016933"/>
    </source>
</evidence>
<reference evidence="3" key="1">
    <citation type="journal article" date="2012" name="PLoS Genet.">
        <title>The genomes of the fungal plant pathogens Cladosporium fulvum and Dothistroma septosporum reveal adaptation to different hosts and lifestyles but also signatures of common ancestry.</title>
        <authorList>
            <person name="de Wit P.J.G.M."/>
            <person name="van der Burgt A."/>
            <person name="Oekmen B."/>
            <person name="Stergiopoulos I."/>
            <person name="Abd-Elsalam K.A."/>
            <person name="Aerts A.L."/>
            <person name="Bahkali A.H."/>
            <person name="Beenen H.G."/>
            <person name="Chettri P."/>
            <person name="Cox M.P."/>
            <person name="Datema E."/>
            <person name="de Vries R.P."/>
            <person name="Dhillon B."/>
            <person name="Ganley A.R."/>
            <person name="Griffiths S.A."/>
            <person name="Guo Y."/>
            <person name="Hamelin R.C."/>
            <person name="Henrissat B."/>
            <person name="Kabir M.S."/>
            <person name="Jashni M.K."/>
            <person name="Kema G."/>
            <person name="Klaubauf S."/>
            <person name="Lapidus A."/>
            <person name="Levasseur A."/>
            <person name="Lindquist E."/>
            <person name="Mehrabi R."/>
            <person name="Ohm R.A."/>
            <person name="Owen T.J."/>
            <person name="Salamov A."/>
            <person name="Schwelm A."/>
            <person name="Schijlen E."/>
            <person name="Sun H."/>
            <person name="van den Burg H.A."/>
            <person name="van Ham R.C.H.J."/>
            <person name="Zhang S."/>
            <person name="Goodwin S.B."/>
            <person name="Grigoriev I.V."/>
            <person name="Collemare J."/>
            <person name="Bradshaw R.E."/>
        </authorList>
    </citation>
    <scope>NUCLEOTIDE SEQUENCE [LARGE SCALE GENOMIC DNA]</scope>
    <source>
        <strain evidence="3">NZE10 / CBS 128990</strain>
    </source>
</reference>
<name>M2YI00_DOTSN</name>
<dbReference type="EMBL" id="KB446548">
    <property type="protein sequence ID" value="EME38159.1"/>
    <property type="molecule type" value="Genomic_DNA"/>
</dbReference>
<reference evidence="2 3" key="2">
    <citation type="journal article" date="2012" name="PLoS Pathog.">
        <title>Diverse lifestyles and strategies of plant pathogenesis encoded in the genomes of eighteen Dothideomycetes fungi.</title>
        <authorList>
            <person name="Ohm R.A."/>
            <person name="Feau N."/>
            <person name="Henrissat B."/>
            <person name="Schoch C.L."/>
            <person name="Horwitz B.A."/>
            <person name="Barry K.W."/>
            <person name="Condon B.J."/>
            <person name="Copeland A.C."/>
            <person name="Dhillon B."/>
            <person name="Glaser F."/>
            <person name="Hesse C.N."/>
            <person name="Kosti I."/>
            <person name="LaButti K."/>
            <person name="Lindquist E.A."/>
            <person name="Lucas S."/>
            <person name="Salamov A.A."/>
            <person name="Bradshaw R.E."/>
            <person name="Ciuffetti L."/>
            <person name="Hamelin R.C."/>
            <person name="Kema G.H.J."/>
            <person name="Lawrence C."/>
            <person name="Scott J.A."/>
            <person name="Spatafora J.W."/>
            <person name="Turgeon B.G."/>
            <person name="de Wit P.J.G.M."/>
            <person name="Zhong S."/>
            <person name="Goodwin S.B."/>
            <person name="Grigoriev I.V."/>
        </authorList>
    </citation>
    <scope>NUCLEOTIDE SEQUENCE [LARGE SCALE GENOMIC DNA]</scope>
    <source>
        <strain evidence="3">NZE10 / CBS 128990</strain>
    </source>
</reference>
<feature type="region of interest" description="Disordered" evidence="1">
    <location>
        <begin position="151"/>
        <end position="184"/>
    </location>
</feature>
<feature type="region of interest" description="Disordered" evidence="1">
    <location>
        <begin position="1"/>
        <end position="53"/>
    </location>
</feature>
<sequence length="473" mass="53074">MTAAESVEPSDSAVGHAKKRRRTISNENANPPATDFDGAIHADEQRRQGVDKPWEDRPMIARWDEYAFVTLAKANTSALSFGPALQEVVQNGFDGLFMKPEKLTDRVSELSGRLQRAAAKPARVERVRSAIYVELRVRMTKLLSFLTAKEGDSGSIVTPSCSTNATPRSQDRCQSSESPSPVIQPYSVKSAGEAQGQNGRFKASNGKLKRIKRSFGPAMNGVEERDKGRHLETAHISISRCFLKRPLDFANEYWSQPTKLPFGTRNVPLKDVPLLEIEAACSRAFGANVSLEIIRSWEPTLFVAMFTTWARAEASFYTEIRVRDIAFRSRYLPRSSPRTFPARVSTGEHEPLDRITETILEYFQAKVAWNVPQLRIQRHYLDERLGYKLIAYFDSIPSIVEMHIPTKCASDAEPMMMTLLPRDLGQPCWVCDVRRGQARCEKAEMVAKAPPKRSKRRIREAAIAAVKVKGATS</sequence>
<accession>M2YI00</accession>
<proteinExistence type="predicted"/>
<dbReference type="AlphaFoldDB" id="M2YI00"/>
<protein>
    <submittedName>
        <fullName evidence="2">Uncharacterized protein</fullName>
    </submittedName>
</protein>
<evidence type="ECO:0000256" key="1">
    <source>
        <dbReference type="SAM" id="MobiDB-lite"/>
    </source>
</evidence>
<dbReference type="OrthoDB" id="10676004at2759"/>
<gene>
    <name evidence="2" type="ORF">DOTSEDRAFT_83961</name>
</gene>
<evidence type="ECO:0000313" key="2">
    <source>
        <dbReference type="EMBL" id="EME38159.1"/>
    </source>
</evidence>
<feature type="compositionally biased region" description="Polar residues" evidence="1">
    <location>
        <begin position="155"/>
        <end position="181"/>
    </location>
</feature>
<keyword evidence="3" id="KW-1185">Reference proteome</keyword>